<dbReference type="SUPFAM" id="SSF49899">
    <property type="entry name" value="Concanavalin A-like lectins/glucanases"/>
    <property type="match status" value="1"/>
</dbReference>
<accession>A0A1G8AV24</accession>
<dbReference type="SUPFAM" id="SSF46626">
    <property type="entry name" value="Cytochrome c"/>
    <property type="match status" value="1"/>
</dbReference>
<dbReference type="InterPro" id="IPR011444">
    <property type="entry name" value="DUF1549"/>
</dbReference>
<evidence type="ECO:0000259" key="2">
    <source>
        <dbReference type="Pfam" id="PF07587"/>
    </source>
</evidence>
<dbReference type="Pfam" id="PF07583">
    <property type="entry name" value="PSCyt2"/>
    <property type="match status" value="1"/>
</dbReference>
<dbReference type="GO" id="GO:0009055">
    <property type="term" value="F:electron transfer activity"/>
    <property type="evidence" value="ECO:0007669"/>
    <property type="project" value="InterPro"/>
</dbReference>
<dbReference type="GO" id="GO:0004553">
    <property type="term" value="F:hydrolase activity, hydrolyzing O-glycosyl compounds"/>
    <property type="evidence" value="ECO:0007669"/>
    <property type="project" value="UniProtKB-ARBA"/>
</dbReference>
<name>A0A1G8AV24_9BACT</name>
<dbReference type="InterPro" id="IPR013320">
    <property type="entry name" value="ConA-like_dom_sf"/>
</dbReference>
<dbReference type="Gene3D" id="2.60.120.200">
    <property type="match status" value="1"/>
</dbReference>
<dbReference type="PANTHER" id="PTHR35889:SF3">
    <property type="entry name" value="F-BOX DOMAIN-CONTAINING PROTEIN"/>
    <property type="match status" value="1"/>
</dbReference>
<feature type="domain" description="DUF1549" evidence="1">
    <location>
        <begin position="171"/>
        <end position="377"/>
    </location>
</feature>
<dbReference type="OrthoDB" id="1450284at2"/>
<protein>
    <submittedName>
        <fullName evidence="4">Planctomycete cytochrome C</fullName>
    </submittedName>
</protein>
<dbReference type="PROSITE" id="PS51257">
    <property type="entry name" value="PROKAR_LIPOPROTEIN"/>
    <property type="match status" value="1"/>
</dbReference>
<keyword evidence="5" id="KW-1185">Reference proteome</keyword>
<dbReference type="InterPro" id="IPR022655">
    <property type="entry name" value="DUF1553"/>
</dbReference>
<reference evidence="5" key="1">
    <citation type="submission" date="2016-10" db="EMBL/GenBank/DDBJ databases">
        <authorList>
            <person name="Varghese N."/>
            <person name="Submissions S."/>
        </authorList>
    </citation>
    <scope>NUCLEOTIDE SEQUENCE [LARGE SCALE GENOMIC DNA]</scope>
    <source>
        <strain evidence="5">DSM 25329</strain>
    </source>
</reference>
<dbReference type="Pfam" id="PF13385">
    <property type="entry name" value="Laminin_G_3"/>
    <property type="match status" value="1"/>
</dbReference>
<evidence type="ECO:0000259" key="3">
    <source>
        <dbReference type="Pfam" id="PF07635"/>
    </source>
</evidence>
<dbReference type="AlphaFoldDB" id="A0A1G8AV24"/>
<sequence length="1089" mass="122734">MKSFAFLRCGKIGIAVCTGLLFLVGCGVEKPEEVELALKEIPAELDFNYDVKPILSDKCFACHGPDAKKQKGGLRLDTEEGAYKALKKAKNRHAIVPGDLAASEVYTRLVSQDPEVKMPPPASNLTLSVKEIAVLTRWIEQGAKYKPHWSFIKPEKAAIPKPKLAGWARTPIDHFILERLEREQLSPSPEASREDLIRRASFDLTGLPPTLVEIDAFVADKSPDAYAKLIDRLLQSPAYGERMASEWMDISRYADSDGYLDDKHRDFSPWRDWVISAFNRNIPYNRFVTMQLAGDLLPDKTKETILATAFNRLHKKSSEAGIVFEEYRVEYNADRVQTLGQGILGLSVQCARCHDHKYDPISQEAYYKMFGLFNSTNETGSPVYGPDQTPGPALLLTSRENEEMLRFFDRKITGLSNQLAGTKDNAEEDFKKWLSAGALSKKLLDEKAREGMVAWYPFEKAAKTAEGKTVMPNMLNQKQLAQCNEIILKPGVKGNAYFLSDYNSIKFGNNIGWHERTEPFSVELWIKPNTVYPDAGIFYHCEDLRLGYKGYLLRLENNKLQFIIAHSYPQNAIQVSTLAPVPAKQWTKVTVTYDGSSKAAGAKIYVNGEAAKTAVDVDNLYKGILYEKDIHTYGFQGFMVGQRNLLIPFKDGGIDELKIYDKALSALEILYNHNPEKAAEMLKTQASAGQRAMVKDFYNARFNAKAIALRDSLKARMDEQNKLINSIPELMVMGDLPKPRPTYLLTRGAYNAPGKRVTPGALDAVMPFEGKFQQNRLGLARWVFDRNNPLTARVFVNRIWQMHFGNGIVRSSADFGNQGNLPSHPELLDWLAVDFIDSGWNIKRLHKLIMLSATYRQSSKVSPELREKDPENALLARGARFRFTAEMIRDNALAISGILVDKIGGKSVYPYQPAGLWDELSDKVWRYKYQQEPGDGLYRRSLYTIWKRTSPPPSMLIFDAPERGECVARRRSTSTPLQALVLLNDPQYVEAARALAEKVLHECKNGGLNATDLAFRLITGRKPDRTEQRILTGFYTDELNRFRAQPAQALEYLRTGERKWDTTLPPADIAALATVSSSIMNTDEGHTRK</sequence>
<dbReference type="PANTHER" id="PTHR35889">
    <property type="entry name" value="CYCLOINULO-OLIGOSACCHARIDE FRUCTANOTRANSFERASE-RELATED"/>
    <property type="match status" value="1"/>
</dbReference>
<dbReference type="Pfam" id="PF07635">
    <property type="entry name" value="PSCyt1"/>
    <property type="match status" value="1"/>
</dbReference>
<dbReference type="InterPro" id="IPR011429">
    <property type="entry name" value="Cyt_c_Planctomycete-type"/>
</dbReference>
<dbReference type="Proteomes" id="UP000198748">
    <property type="component" value="Unassembled WGS sequence"/>
</dbReference>
<feature type="domain" description="Cytochrome C Planctomycete-type" evidence="3">
    <location>
        <begin position="59"/>
        <end position="121"/>
    </location>
</feature>
<dbReference type="RefSeq" id="WP_090157606.1">
    <property type="nucleotide sequence ID" value="NZ_FNAN01000032.1"/>
</dbReference>
<evidence type="ECO:0000313" key="4">
    <source>
        <dbReference type="EMBL" id="SDH24714.1"/>
    </source>
</evidence>
<dbReference type="EMBL" id="FNAN01000032">
    <property type="protein sequence ID" value="SDH24714.1"/>
    <property type="molecule type" value="Genomic_DNA"/>
</dbReference>
<dbReference type="GO" id="GO:0020037">
    <property type="term" value="F:heme binding"/>
    <property type="evidence" value="ECO:0007669"/>
    <property type="project" value="InterPro"/>
</dbReference>
<proteinExistence type="predicted"/>
<evidence type="ECO:0000313" key="5">
    <source>
        <dbReference type="Proteomes" id="UP000198748"/>
    </source>
</evidence>
<gene>
    <name evidence="4" type="ORF">SAMN04487996_13227</name>
</gene>
<dbReference type="Pfam" id="PF07587">
    <property type="entry name" value="PSD1"/>
    <property type="match status" value="1"/>
</dbReference>
<dbReference type="STRING" id="659014.SAMN04487996_13227"/>
<organism evidence="4 5">
    <name type="scientific">Dyadobacter soli</name>
    <dbReference type="NCBI Taxonomy" id="659014"/>
    <lineage>
        <taxon>Bacteria</taxon>
        <taxon>Pseudomonadati</taxon>
        <taxon>Bacteroidota</taxon>
        <taxon>Cytophagia</taxon>
        <taxon>Cytophagales</taxon>
        <taxon>Spirosomataceae</taxon>
        <taxon>Dyadobacter</taxon>
    </lineage>
</organism>
<evidence type="ECO:0000259" key="1">
    <source>
        <dbReference type="Pfam" id="PF07583"/>
    </source>
</evidence>
<dbReference type="InterPro" id="IPR036909">
    <property type="entry name" value="Cyt_c-like_dom_sf"/>
</dbReference>
<dbReference type="GO" id="GO:0005975">
    <property type="term" value="P:carbohydrate metabolic process"/>
    <property type="evidence" value="ECO:0007669"/>
    <property type="project" value="UniProtKB-ARBA"/>
</dbReference>
<feature type="domain" description="DUF1553" evidence="2">
    <location>
        <begin position="775"/>
        <end position="1034"/>
    </location>
</feature>